<dbReference type="GO" id="GO:0016020">
    <property type="term" value="C:membrane"/>
    <property type="evidence" value="ECO:0007669"/>
    <property type="project" value="UniProtKB-SubCell"/>
</dbReference>
<dbReference type="Proteomes" id="UP000236416">
    <property type="component" value="Unassembled WGS sequence"/>
</dbReference>
<feature type="transmembrane region" description="Helical" evidence="6">
    <location>
        <begin position="46"/>
        <end position="67"/>
    </location>
</feature>
<feature type="transmembrane region" description="Helical" evidence="6">
    <location>
        <begin position="142"/>
        <end position="163"/>
    </location>
</feature>
<evidence type="ECO:0000256" key="6">
    <source>
        <dbReference type="SAM" id="Phobius"/>
    </source>
</evidence>
<proteinExistence type="inferred from homology"/>
<name>A0A2K4MQS3_9NEIS</name>
<dbReference type="NCBIfam" id="TIGR03717">
    <property type="entry name" value="R_switched_YjbE"/>
    <property type="match status" value="1"/>
</dbReference>
<evidence type="ECO:0000256" key="3">
    <source>
        <dbReference type="ARBA" id="ARBA00022692"/>
    </source>
</evidence>
<keyword evidence="5 6" id="KW-0472">Membrane</keyword>
<reference evidence="7 8" key="1">
    <citation type="submission" date="2018-01" db="EMBL/GenBank/DDBJ databases">
        <title>Genomic Sequence of Chromobacterium MWU13-2610 from wild cranberry bogs within the Cape Cod National Seashore.</title>
        <authorList>
            <person name="O'Hara-Hanley K."/>
            <person name="Soby S."/>
            <person name="Harrison A."/>
        </authorList>
    </citation>
    <scope>NUCLEOTIDE SEQUENCE [LARGE SCALE GENOMIC DNA]</scope>
    <source>
        <strain evidence="7 8">MWU13-2610</strain>
    </source>
</reference>
<evidence type="ECO:0000256" key="5">
    <source>
        <dbReference type="ARBA" id="ARBA00023136"/>
    </source>
</evidence>
<sequence length="362" mass="38197">MEPDSLAHAFGLTFQVSFLDLILSGDNALVIALACRSLPPALRRRAVMWGTGFAIALRLVLAALTGVLLMVPMLKLIGAVILLVIAMQLLLGETDGDDGSQLAEQAGHSQQLWNAVMLVVGADLALSLDNVVALAAAAQGSVWFLLFGLMLSVPLLMYGSLLLARLMDDYPLLIPAGAAVLGWLAGSLAVSDALWGDWVATQAPALQLVVPLLGAVFVLLESRIIREQRPKLPPMPPWRPFEPLTRRLALLGEANIQPQAAAVPAAEACLEPVSHAAIEPTPPPAEAQSAQLDIAALAASETIAAENADAEDFSAKNRLSPALRLLVGAAALIGILVLLWLGWHLLSQGLLPTPKHPIKPAR</sequence>
<dbReference type="PANTHER" id="PTHR30238:SF4">
    <property type="entry name" value="SLL1022 PROTEIN"/>
    <property type="match status" value="1"/>
</dbReference>
<dbReference type="InterPro" id="IPR022301">
    <property type="entry name" value="Integral_membrane_YjbE"/>
</dbReference>
<keyword evidence="4 6" id="KW-1133">Transmembrane helix</keyword>
<feature type="transmembrane region" description="Helical" evidence="6">
    <location>
        <begin position="170"/>
        <end position="190"/>
    </location>
</feature>
<evidence type="ECO:0000313" key="8">
    <source>
        <dbReference type="Proteomes" id="UP000236416"/>
    </source>
</evidence>
<protein>
    <recommendedName>
        <fullName evidence="9">Integral membrane protein</fullName>
    </recommendedName>
</protein>
<dbReference type="InterPro" id="IPR005496">
    <property type="entry name" value="Integral_membrane_TerC"/>
</dbReference>
<accession>A0A2K4MQS3</accession>
<feature type="transmembrane region" description="Helical" evidence="6">
    <location>
        <begin position="325"/>
        <end position="346"/>
    </location>
</feature>
<comment type="subcellular location">
    <subcellularLocation>
        <location evidence="1">Membrane</location>
        <topology evidence="1">Multi-pass membrane protein</topology>
    </subcellularLocation>
</comment>
<keyword evidence="8" id="KW-1185">Reference proteome</keyword>
<evidence type="ECO:0000313" key="7">
    <source>
        <dbReference type="EMBL" id="POA99446.1"/>
    </source>
</evidence>
<comment type="similarity">
    <text evidence="2">Belongs to the TerC family.</text>
</comment>
<evidence type="ECO:0000256" key="1">
    <source>
        <dbReference type="ARBA" id="ARBA00004141"/>
    </source>
</evidence>
<gene>
    <name evidence="7" type="ORF">C2134_06675</name>
</gene>
<dbReference type="EMBL" id="PPTF01000020">
    <property type="protein sequence ID" value="POA99446.1"/>
    <property type="molecule type" value="Genomic_DNA"/>
</dbReference>
<dbReference type="RefSeq" id="WP_103318599.1">
    <property type="nucleotide sequence ID" value="NZ_PPTF01000020.1"/>
</dbReference>
<keyword evidence="3 6" id="KW-0812">Transmembrane</keyword>
<organism evidence="7 8">
    <name type="scientific">Chromobacterium sinusclupearum</name>
    <dbReference type="NCBI Taxonomy" id="2077146"/>
    <lineage>
        <taxon>Bacteria</taxon>
        <taxon>Pseudomonadati</taxon>
        <taxon>Pseudomonadota</taxon>
        <taxon>Betaproteobacteria</taxon>
        <taxon>Neisseriales</taxon>
        <taxon>Chromobacteriaceae</taxon>
        <taxon>Chromobacterium</taxon>
    </lineage>
</organism>
<feature type="transmembrane region" description="Helical" evidence="6">
    <location>
        <begin position="202"/>
        <end position="220"/>
    </location>
</feature>
<evidence type="ECO:0000256" key="2">
    <source>
        <dbReference type="ARBA" id="ARBA00007511"/>
    </source>
</evidence>
<dbReference type="AlphaFoldDB" id="A0A2K4MQS3"/>
<evidence type="ECO:0000256" key="4">
    <source>
        <dbReference type="ARBA" id="ARBA00022989"/>
    </source>
</evidence>
<feature type="transmembrane region" description="Helical" evidence="6">
    <location>
        <begin position="73"/>
        <end position="91"/>
    </location>
</feature>
<dbReference type="Pfam" id="PF03741">
    <property type="entry name" value="TerC"/>
    <property type="match status" value="1"/>
</dbReference>
<evidence type="ECO:0008006" key="9">
    <source>
        <dbReference type="Google" id="ProtNLM"/>
    </source>
</evidence>
<dbReference type="PANTHER" id="PTHR30238">
    <property type="entry name" value="MEMBRANE BOUND PREDICTED REDOX MODULATOR"/>
    <property type="match status" value="1"/>
</dbReference>
<comment type="caution">
    <text evidence="7">The sequence shown here is derived from an EMBL/GenBank/DDBJ whole genome shotgun (WGS) entry which is preliminary data.</text>
</comment>